<dbReference type="Gene3D" id="3.40.220.10">
    <property type="entry name" value="Leucine Aminopeptidase, subunit E, domain 1"/>
    <property type="match status" value="1"/>
</dbReference>
<dbReference type="InterPro" id="IPR000819">
    <property type="entry name" value="Peptidase_M17_C"/>
</dbReference>
<keyword evidence="6 8" id="KW-0378">Hydrolase</keyword>
<dbReference type="EC" id="3.4.11.10" evidence="8"/>
<feature type="binding site" evidence="8">
    <location>
        <position position="277"/>
    </location>
    <ligand>
        <name>Mn(2+)</name>
        <dbReference type="ChEBI" id="CHEBI:29035"/>
        <label>1</label>
    </ligand>
</feature>
<comment type="catalytic activity">
    <reaction evidence="2 8">
        <text>Release of an N-terminal amino acid, preferentially leucine, but not glutamic or aspartic acids.</text>
        <dbReference type="EC" id="3.4.11.10"/>
    </reaction>
</comment>
<feature type="active site" evidence="8">
    <location>
        <position position="284"/>
    </location>
</feature>
<feature type="active site" evidence="8">
    <location>
        <position position="358"/>
    </location>
</feature>
<feature type="binding site" evidence="8">
    <location>
        <position position="295"/>
    </location>
    <ligand>
        <name>Mn(2+)</name>
        <dbReference type="ChEBI" id="CHEBI:29035"/>
        <label>2</label>
    </ligand>
</feature>
<evidence type="ECO:0000313" key="11">
    <source>
        <dbReference type="Proteomes" id="UP001500571"/>
    </source>
</evidence>
<dbReference type="PANTHER" id="PTHR11963:SF23">
    <property type="entry name" value="CYTOSOL AMINOPEPTIDASE"/>
    <property type="match status" value="1"/>
</dbReference>
<dbReference type="EMBL" id="BAAAPB010000008">
    <property type="protein sequence ID" value="GAA1977717.1"/>
    <property type="molecule type" value="Genomic_DNA"/>
</dbReference>
<feature type="binding site" evidence="8">
    <location>
        <position position="272"/>
    </location>
    <ligand>
        <name>Mn(2+)</name>
        <dbReference type="ChEBI" id="CHEBI:29035"/>
        <label>2</label>
    </ligand>
</feature>
<keyword evidence="8" id="KW-0479">Metal-binding</keyword>
<gene>
    <name evidence="8" type="primary">pepA</name>
    <name evidence="10" type="ORF">GCM10009798_43680</name>
</gene>
<feature type="binding site" evidence="8">
    <location>
        <position position="356"/>
    </location>
    <ligand>
        <name>Mn(2+)</name>
        <dbReference type="ChEBI" id="CHEBI:29035"/>
        <label>2</label>
    </ligand>
</feature>
<dbReference type="Proteomes" id="UP001500571">
    <property type="component" value="Unassembled WGS sequence"/>
</dbReference>
<name>A0ABN2RZF5_9ACTN</name>
<keyword evidence="4 8" id="KW-0031">Aminopeptidase</keyword>
<comment type="catalytic activity">
    <reaction evidence="1 8">
        <text>Release of an N-terminal amino acid, Xaa-|-Yaa-, in which Xaa is preferably Leu, but may be other amino acids including Pro although not Arg or Lys, and Yaa may be Pro. Amino acid amides and methyl esters are also readily hydrolyzed, but rates on arylamides are exceedingly low.</text>
        <dbReference type="EC" id="3.4.11.1"/>
    </reaction>
</comment>
<dbReference type="EC" id="3.4.11.1" evidence="8"/>
<feature type="binding site" evidence="8">
    <location>
        <position position="277"/>
    </location>
    <ligand>
        <name>Mn(2+)</name>
        <dbReference type="ChEBI" id="CHEBI:29035"/>
        <label>2</label>
    </ligand>
</feature>
<dbReference type="InterPro" id="IPR043472">
    <property type="entry name" value="Macro_dom-like"/>
</dbReference>
<evidence type="ECO:0000256" key="5">
    <source>
        <dbReference type="ARBA" id="ARBA00022670"/>
    </source>
</evidence>
<dbReference type="PANTHER" id="PTHR11963">
    <property type="entry name" value="LEUCINE AMINOPEPTIDASE-RELATED"/>
    <property type="match status" value="1"/>
</dbReference>
<feature type="binding site" evidence="8">
    <location>
        <position position="354"/>
    </location>
    <ligand>
        <name>Mn(2+)</name>
        <dbReference type="ChEBI" id="CHEBI:29035"/>
        <label>1</label>
    </ligand>
</feature>
<keyword evidence="11" id="KW-1185">Reference proteome</keyword>
<evidence type="ECO:0000256" key="6">
    <source>
        <dbReference type="ARBA" id="ARBA00022801"/>
    </source>
</evidence>
<dbReference type="InterPro" id="IPR008283">
    <property type="entry name" value="Peptidase_M17_N"/>
</dbReference>
<evidence type="ECO:0000256" key="1">
    <source>
        <dbReference type="ARBA" id="ARBA00000135"/>
    </source>
</evidence>
<dbReference type="RefSeq" id="WP_344048652.1">
    <property type="nucleotide sequence ID" value="NZ_BAAAPB010000008.1"/>
</dbReference>
<dbReference type="SUPFAM" id="SSF53187">
    <property type="entry name" value="Zn-dependent exopeptidases"/>
    <property type="match status" value="1"/>
</dbReference>
<sequence length="506" mass="51405">MSTSPHYSLRTASPTKTRAEAVVVGVLQGPKGPVLAPGAEDVTSAYGRRLRPLLATLGVTGKAGEVVRLPAGGELATSLLVLVGLGADTTPDAVRRAAGAAARAVPNSTSVALAFPADTPELVRAVTEGHLLGSYTFTSYRAPSGAAGASGPSEVIVLSPTARRKEAVAAFEEARLVAAAVATTRDWVNMPANDLTPPLFADAVGAAVEAYNKGAAKDAARVSVTVHDEVALAELGCGGILGVGNSSSAPPRLVELTYEPADAVAHVALVGKGITFDSGGLTLKPGNTMHDMKTDMAGAAAVVQATLAIAGLGLPVRLSTFVPMAENMVSGAAARPGDVLRMYGGTTVEISNTDAEGRLILADALVRATEAEPDVILDVATLTGHMVSALGDKITGVLGSPEVVEAVLAAARTAGEESWPMPIPEIMEERIHSSKIADLAQHDWIRWGGGLFAAAFLREFTAGLPWGHLDIAGPSYNAGGASGHVTAGGTGTAVATLVDYVRALTS</sequence>
<protein>
    <recommendedName>
        <fullName evidence="8">Probable cytosol aminopeptidase</fullName>
        <ecNumber evidence="8">3.4.11.1</ecNumber>
    </recommendedName>
    <alternativeName>
        <fullName evidence="8">Leucine aminopeptidase</fullName>
        <shortName evidence="8">LAP</shortName>
        <ecNumber evidence="8">3.4.11.10</ecNumber>
    </alternativeName>
    <alternativeName>
        <fullName evidence="8">Leucyl aminopeptidase</fullName>
    </alternativeName>
</protein>
<proteinExistence type="inferred from homology"/>
<reference evidence="10 11" key="1">
    <citation type="journal article" date="2019" name="Int. J. Syst. Evol. Microbiol.">
        <title>The Global Catalogue of Microorganisms (GCM) 10K type strain sequencing project: providing services to taxonomists for standard genome sequencing and annotation.</title>
        <authorList>
            <consortium name="The Broad Institute Genomics Platform"/>
            <consortium name="The Broad Institute Genome Sequencing Center for Infectious Disease"/>
            <person name="Wu L."/>
            <person name="Ma J."/>
        </authorList>
    </citation>
    <scope>NUCLEOTIDE SEQUENCE [LARGE SCALE GENOMIC DNA]</scope>
    <source>
        <strain evidence="10 11">JCM 15309</strain>
    </source>
</reference>
<feature type="domain" description="Cytosol aminopeptidase" evidence="9">
    <location>
        <begin position="352"/>
        <end position="359"/>
    </location>
</feature>
<dbReference type="SUPFAM" id="SSF52949">
    <property type="entry name" value="Macro domain-like"/>
    <property type="match status" value="1"/>
</dbReference>
<dbReference type="PRINTS" id="PR00481">
    <property type="entry name" value="LAMNOPPTDASE"/>
</dbReference>
<dbReference type="InterPro" id="IPR023042">
    <property type="entry name" value="Peptidase_M17_leu_NH2_pept"/>
</dbReference>
<organism evidence="10 11">
    <name type="scientific">Nocardioides panacihumi</name>
    <dbReference type="NCBI Taxonomy" id="400774"/>
    <lineage>
        <taxon>Bacteria</taxon>
        <taxon>Bacillati</taxon>
        <taxon>Actinomycetota</taxon>
        <taxon>Actinomycetes</taxon>
        <taxon>Propionibacteriales</taxon>
        <taxon>Nocardioidaceae</taxon>
        <taxon>Nocardioides</taxon>
    </lineage>
</organism>
<comment type="caution">
    <text evidence="10">The sequence shown here is derived from an EMBL/GenBank/DDBJ whole genome shotgun (WGS) entry which is preliminary data.</text>
</comment>
<dbReference type="Pfam" id="PF02789">
    <property type="entry name" value="Peptidase_M17_N"/>
    <property type="match status" value="1"/>
</dbReference>
<comment type="subcellular location">
    <subcellularLocation>
        <location evidence="8">Cytoplasm</location>
    </subcellularLocation>
</comment>
<dbReference type="Gene3D" id="3.40.630.10">
    <property type="entry name" value="Zn peptidases"/>
    <property type="match status" value="1"/>
</dbReference>
<dbReference type="InterPro" id="IPR011356">
    <property type="entry name" value="Leucine_aapep/pepB"/>
</dbReference>
<evidence type="ECO:0000259" key="9">
    <source>
        <dbReference type="PROSITE" id="PS00631"/>
    </source>
</evidence>
<accession>A0ABN2RZF5</accession>
<dbReference type="NCBIfam" id="NF002073">
    <property type="entry name" value="PRK00913.1-2"/>
    <property type="match status" value="1"/>
</dbReference>
<keyword evidence="8" id="KW-0464">Manganese</keyword>
<keyword evidence="5 8" id="KW-0645">Protease</keyword>
<dbReference type="HAMAP" id="MF_00181">
    <property type="entry name" value="Cytosol_peptidase_M17"/>
    <property type="match status" value="1"/>
</dbReference>
<comment type="cofactor">
    <cofactor evidence="8">
        <name>Mn(2+)</name>
        <dbReference type="ChEBI" id="CHEBI:29035"/>
    </cofactor>
    <text evidence="8">Binds 2 manganese ions per subunit.</text>
</comment>
<dbReference type="CDD" id="cd00433">
    <property type="entry name" value="Peptidase_M17"/>
    <property type="match status" value="1"/>
</dbReference>
<dbReference type="Pfam" id="PF00883">
    <property type="entry name" value="Peptidase_M17"/>
    <property type="match status" value="1"/>
</dbReference>
<evidence type="ECO:0000256" key="4">
    <source>
        <dbReference type="ARBA" id="ARBA00022438"/>
    </source>
</evidence>
<evidence type="ECO:0000256" key="7">
    <source>
        <dbReference type="ARBA" id="ARBA00049972"/>
    </source>
</evidence>
<feature type="binding site" evidence="8">
    <location>
        <position position="356"/>
    </location>
    <ligand>
        <name>Mn(2+)</name>
        <dbReference type="ChEBI" id="CHEBI:29035"/>
        <label>1</label>
    </ligand>
</feature>
<evidence type="ECO:0000256" key="2">
    <source>
        <dbReference type="ARBA" id="ARBA00000967"/>
    </source>
</evidence>
<evidence type="ECO:0000256" key="8">
    <source>
        <dbReference type="HAMAP-Rule" id="MF_00181"/>
    </source>
</evidence>
<comment type="similarity">
    <text evidence="3 8">Belongs to the peptidase M17 family.</text>
</comment>
<dbReference type="GO" id="GO:0004177">
    <property type="term" value="F:aminopeptidase activity"/>
    <property type="evidence" value="ECO:0007669"/>
    <property type="project" value="UniProtKB-KW"/>
</dbReference>
<evidence type="ECO:0000256" key="3">
    <source>
        <dbReference type="ARBA" id="ARBA00009528"/>
    </source>
</evidence>
<dbReference type="PROSITE" id="PS00631">
    <property type="entry name" value="CYTOSOL_AP"/>
    <property type="match status" value="1"/>
</dbReference>
<evidence type="ECO:0000313" key="10">
    <source>
        <dbReference type="EMBL" id="GAA1977717.1"/>
    </source>
</evidence>
<keyword evidence="8" id="KW-0963">Cytoplasm</keyword>
<comment type="function">
    <text evidence="7 8">Presumably involved in the processing and regular turnover of intracellular proteins. Catalyzes the removal of unsubstituted N-terminal amino acids from various peptides.</text>
</comment>